<accession>Q5AZZ5</accession>
<dbReference type="InterPro" id="IPR008927">
    <property type="entry name" value="6-PGluconate_DH-like_C_sf"/>
</dbReference>
<dbReference type="Gene3D" id="1.10.1040.10">
    <property type="entry name" value="N-(1-d-carboxylethyl)-l-norvaline Dehydrogenase, domain 2"/>
    <property type="match status" value="1"/>
</dbReference>
<dbReference type="OrthoDB" id="9988102at2759"/>
<dbReference type="OMA" id="GPEMFLG"/>
<evidence type="ECO:0000256" key="1">
    <source>
        <dbReference type="SAM" id="SignalP"/>
    </source>
</evidence>
<accession>C8V2C0</accession>
<reference evidence="4" key="1">
    <citation type="journal article" date="2005" name="Nature">
        <title>Sequencing of Aspergillus nidulans and comparative analysis with A. fumigatus and A. oryzae.</title>
        <authorList>
            <person name="Galagan J.E."/>
            <person name="Calvo S.E."/>
            <person name="Cuomo C."/>
            <person name="Ma L.J."/>
            <person name="Wortman J.R."/>
            <person name="Batzoglou S."/>
            <person name="Lee S.I."/>
            <person name="Basturkmen M."/>
            <person name="Spevak C.C."/>
            <person name="Clutterbuck J."/>
            <person name="Kapitonov V."/>
            <person name="Jurka J."/>
            <person name="Scazzocchio C."/>
            <person name="Farman M."/>
            <person name="Butler J."/>
            <person name="Purcell S."/>
            <person name="Harris S."/>
            <person name="Braus G.H."/>
            <person name="Draht O."/>
            <person name="Busch S."/>
            <person name="D'Enfert C."/>
            <person name="Bouchier C."/>
            <person name="Goldman G.H."/>
            <person name="Bell-Pedersen D."/>
            <person name="Griffiths-Jones S."/>
            <person name="Doonan J.H."/>
            <person name="Yu J."/>
            <person name="Vienken K."/>
            <person name="Pain A."/>
            <person name="Freitag M."/>
            <person name="Selker E.U."/>
            <person name="Archer D.B."/>
            <person name="Penalva M.A."/>
            <person name="Oakley B.R."/>
            <person name="Momany M."/>
            <person name="Tanaka T."/>
            <person name="Kumagai T."/>
            <person name="Asai K."/>
            <person name="Machida M."/>
            <person name="Nierman W.C."/>
            <person name="Denning D.W."/>
            <person name="Caddick M."/>
            <person name="Hynes M."/>
            <person name="Paoletti M."/>
            <person name="Fischer R."/>
            <person name="Miller B."/>
            <person name="Dyer P."/>
            <person name="Sachs M.S."/>
            <person name="Osmani S.A."/>
            <person name="Birren B.W."/>
        </authorList>
    </citation>
    <scope>NUCLEOTIDE SEQUENCE [LARGE SCALE GENOMIC DNA]</scope>
    <source>
        <strain evidence="4">FGSC A4 / ATCC 38163 / CBS 112.46 / NRRL 194 / M139</strain>
    </source>
</reference>
<protein>
    <recommendedName>
        <fullName evidence="2">Phosphogluconate dehydrogenase NAD-binding putative C-terminal domain-containing protein</fullName>
    </recommendedName>
</protein>
<keyword evidence="4" id="KW-1185">Reference proteome</keyword>
<name>Q5AZZ5_EMENI</name>
<dbReference type="GeneID" id="2871208"/>
<dbReference type="InParanoid" id="Q5AZZ5"/>
<sequence length="137" mass="15031">MCFASMTKGVFALAIQSFVTADSMGVFPELKHFMGKHNPGTLEIVNKGIVEVPPKAWRWINEMQQIGAMMKDEGGFSRELRGFKGINPVLTHGCLIIVIAEDTVLGSEQIGHRKRGTTVEDVVAAVREGMATKEKVE</sequence>
<feature type="signal peptide" evidence="1">
    <location>
        <begin position="1"/>
        <end position="21"/>
    </location>
</feature>
<dbReference type="STRING" id="227321.Q5AZZ5"/>
<gene>
    <name evidence="3" type="ORF">ANIA_06135</name>
</gene>
<dbReference type="RefSeq" id="XP_663739.1">
    <property type="nucleotide sequence ID" value="XM_658647.1"/>
</dbReference>
<organism evidence="3 4">
    <name type="scientific">Emericella nidulans (strain FGSC A4 / ATCC 38163 / CBS 112.46 / NRRL 194 / M139)</name>
    <name type="common">Aspergillus nidulans</name>
    <dbReference type="NCBI Taxonomy" id="227321"/>
    <lineage>
        <taxon>Eukaryota</taxon>
        <taxon>Fungi</taxon>
        <taxon>Dikarya</taxon>
        <taxon>Ascomycota</taxon>
        <taxon>Pezizomycotina</taxon>
        <taxon>Eurotiomycetes</taxon>
        <taxon>Eurotiomycetidae</taxon>
        <taxon>Eurotiales</taxon>
        <taxon>Aspergillaceae</taxon>
        <taxon>Aspergillus</taxon>
        <taxon>Aspergillus subgen. Nidulantes</taxon>
    </lineage>
</organism>
<dbReference type="KEGG" id="ani:ANIA_06135"/>
<proteinExistence type="predicted"/>
<keyword evidence="1" id="KW-0732">Signal</keyword>
<dbReference type="SUPFAM" id="SSF48179">
    <property type="entry name" value="6-phosphogluconate dehydrogenase C-terminal domain-like"/>
    <property type="match status" value="1"/>
</dbReference>
<dbReference type="Proteomes" id="UP000000560">
    <property type="component" value="Chromosome I"/>
</dbReference>
<evidence type="ECO:0000259" key="2">
    <source>
        <dbReference type="Pfam" id="PF09130"/>
    </source>
</evidence>
<feature type="chain" id="PRO_5030175754" description="Phosphogluconate dehydrogenase NAD-binding putative C-terminal domain-containing protein" evidence="1">
    <location>
        <begin position="22"/>
        <end position="137"/>
    </location>
</feature>
<dbReference type="eggNOG" id="ENOG502RXGX">
    <property type="taxonomic scope" value="Eukaryota"/>
</dbReference>
<dbReference type="InterPro" id="IPR013328">
    <property type="entry name" value="6PGD_dom2"/>
</dbReference>
<dbReference type="Pfam" id="PF09130">
    <property type="entry name" value="DUF1932"/>
    <property type="match status" value="1"/>
</dbReference>
<feature type="domain" description="Phosphogluconate dehydrogenase NAD-binding putative C-terminal" evidence="2">
    <location>
        <begin position="21"/>
        <end position="83"/>
    </location>
</feature>
<evidence type="ECO:0000313" key="3">
    <source>
        <dbReference type="EMBL" id="CBF70110.1"/>
    </source>
</evidence>
<dbReference type="EMBL" id="BN001301">
    <property type="protein sequence ID" value="CBF70110.1"/>
    <property type="molecule type" value="Genomic_DNA"/>
</dbReference>
<dbReference type="HOGENOM" id="CLU_052530_0_1_1"/>
<evidence type="ECO:0000313" key="4">
    <source>
        <dbReference type="Proteomes" id="UP000000560"/>
    </source>
</evidence>
<dbReference type="AlphaFoldDB" id="Q5AZZ5"/>
<reference evidence="4" key="2">
    <citation type="journal article" date="2009" name="Fungal Genet. Biol.">
        <title>The 2008 update of the Aspergillus nidulans genome annotation: a community effort.</title>
        <authorList>
            <person name="Wortman J.R."/>
            <person name="Gilsenan J.M."/>
            <person name="Joardar V."/>
            <person name="Deegan J."/>
            <person name="Clutterbuck J."/>
            <person name="Andersen M.R."/>
            <person name="Archer D."/>
            <person name="Bencina M."/>
            <person name="Braus G."/>
            <person name="Coutinho P."/>
            <person name="von Dohren H."/>
            <person name="Doonan J."/>
            <person name="Driessen A.J."/>
            <person name="Durek P."/>
            <person name="Espeso E."/>
            <person name="Fekete E."/>
            <person name="Flipphi M."/>
            <person name="Estrada C.G."/>
            <person name="Geysens S."/>
            <person name="Goldman G."/>
            <person name="de Groot P.W."/>
            <person name="Hansen K."/>
            <person name="Harris S.D."/>
            <person name="Heinekamp T."/>
            <person name="Helmstaedt K."/>
            <person name="Henrissat B."/>
            <person name="Hofmann G."/>
            <person name="Homan T."/>
            <person name="Horio T."/>
            <person name="Horiuchi H."/>
            <person name="James S."/>
            <person name="Jones M."/>
            <person name="Karaffa L."/>
            <person name="Karanyi Z."/>
            <person name="Kato M."/>
            <person name="Keller N."/>
            <person name="Kelly D.E."/>
            <person name="Kiel J.A."/>
            <person name="Kim J.M."/>
            <person name="van der Klei I.J."/>
            <person name="Klis F.M."/>
            <person name="Kovalchuk A."/>
            <person name="Krasevec N."/>
            <person name="Kubicek C.P."/>
            <person name="Liu B."/>
            <person name="Maccabe A."/>
            <person name="Meyer V."/>
            <person name="Mirabito P."/>
            <person name="Miskei M."/>
            <person name="Mos M."/>
            <person name="Mullins J."/>
            <person name="Nelson D.R."/>
            <person name="Nielsen J."/>
            <person name="Oakley B.R."/>
            <person name="Osmani S.A."/>
            <person name="Pakula T."/>
            <person name="Paszewski A."/>
            <person name="Paulsen I."/>
            <person name="Pilsyk S."/>
            <person name="Pocsi I."/>
            <person name="Punt P.J."/>
            <person name="Ram A.F."/>
            <person name="Ren Q."/>
            <person name="Robellet X."/>
            <person name="Robson G."/>
            <person name="Seiboth B."/>
            <person name="van Solingen P."/>
            <person name="Specht T."/>
            <person name="Sun J."/>
            <person name="Taheri-Talesh N."/>
            <person name="Takeshita N."/>
            <person name="Ussery D."/>
            <person name="vanKuyk P.A."/>
            <person name="Visser H."/>
            <person name="van de Vondervoort P.J."/>
            <person name="de Vries R.P."/>
            <person name="Walton J."/>
            <person name="Xiang X."/>
            <person name="Xiong Y."/>
            <person name="Zeng A.P."/>
            <person name="Brandt B.W."/>
            <person name="Cornell M.J."/>
            <person name="van den Hondel C.A."/>
            <person name="Visser J."/>
            <person name="Oliver S.G."/>
            <person name="Turner G."/>
        </authorList>
    </citation>
    <scope>GENOME REANNOTATION</scope>
    <source>
        <strain evidence="4">FGSC A4 / ATCC 38163 / CBS 112.46 / NRRL 194 / M139</strain>
    </source>
</reference>
<dbReference type="InterPro" id="IPR015814">
    <property type="entry name" value="Pgluconate_DH_NAD-bd_C"/>
</dbReference>